<gene>
    <name evidence="6" type="ORF">CLM73_15355</name>
</gene>
<dbReference type="RefSeq" id="WP_105239170.1">
    <property type="nucleotide sequence ID" value="NZ_CP023270.1"/>
</dbReference>
<dbReference type="Gene3D" id="3.40.640.10">
    <property type="entry name" value="Type I PLP-dependent aspartate aminotransferase-like (Major domain)"/>
    <property type="match status" value="1"/>
</dbReference>
<dbReference type="InterPro" id="IPR015421">
    <property type="entry name" value="PyrdxlP-dep_Trfase_major"/>
</dbReference>
<reference evidence="6 7" key="1">
    <citation type="submission" date="2017-09" db="EMBL/GenBank/DDBJ databases">
        <title>Genomic, metabolic, and phenotypic characteristics of bacterial isolates from the natural microbiome of the model nematode Caenorhabditis elegans.</title>
        <authorList>
            <person name="Zimmermann J."/>
            <person name="Obeng N."/>
            <person name="Yang W."/>
            <person name="Obeng O."/>
            <person name="Kissoyan K."/>
            <person name="Pees B."/>
            <person name="Dirksen P."/>
            <person name="Hoppner M."/>
            <person name="Franke A."/>
            <person name="Rosenstiel P."/>
            <person name="Leippe M."/>
            <person name="Dierking K."/>
            <person name="Kaleta C."/>
            <person name="Schulenburg H."/>
        </authorList>
    </citation>
    <scope>NUCLEOTIDE SEQUENCE [LARGE SCALE GENOMIC DNA]</scope>
    <source>
        <strain evidence="6 7">MYb73</strain>
    </source>
</reference>
<comment type="cofactor">
    <cofactor evidence="1 4">
        <name>pyridoxal 5'-phosphate</name>
        <dbReference type="ChEBI" id="CHEBI:597326"/>
    </cofactor>
</comment>
<dbReference type="PROSITE" id="PS00595">
    <property type="entry name" value="AA_TRANSFER_CLASS_5"/>
    <property type="match status" value="1"/>
</dbReference>
<dbReference type="Pfam" id="PF00266">
    <property type="entry name" value="Aminotran_5"/>
    <property type="match status" value="1"/>
</dbReference>
<feature type="domain" description="Aminotransferase class V" evidence="5">
    <location>
        <begin position="25"/>
        <end position="369"/>
    </location>
</feature>
<evidence type="ECO:0000259" key="5">
    <source>
        <dbReference type="Pfam" id="PF00266"/>
    </source>
</evidence>
<dbReference type="Proteomes" id="UP000239477">
    <property type="component" value="Chromosome"/>
</dbReference>
<evidence type="ECO:0000256" key="3">
    <source>
        <dbReference type="RuleBase" id="RU004075"/>
    </source>
</evidence>
<evidence type="ECO:0000256" key="4">
    <source>
        <dbReference type="RuleBase" id="RU004504"/>
    </source>
</evidence>
<evidence type="ECO:0000256" key="1">
    <source>
        <dbReference type="ARBA" id="ARBA00001933"/>
    </source>
</evidence>
<comment type="similarity">
    <text evidence="3">Belongs to the class-V pyridoxal-phosphate-dependent aminotransferase family.</text>
</comment>
<keyword evidence="6" id="KW-0032">Aminotransferase</keyword>
<dbReference type="AlphaFoldDB" id="A0A2S0I8K5"/>
<dbReference type="OrthoDB" id="9764293at2"/>
<dbReference type="GO" id="GO:0008483">
    <property type="term" value="F:transaminase activity"/>
    <property type="evidence" value="ECO:0007669"/>
    <property type="project" value="UniProtKB-KW"/>
</dbReference>
<name>A0A2S0I8K5_9BURK</name>
<dbReference type="InterPro" id="IPR000192">
    <property type="entry name" value="Aminotrans_V_dom"/>
</dbReference>
<evidence type="ECO:0000313" key="6">
    <source>
        <dbReference type="EMBL" id="AVJ28376.1"/>
    </source>
</evidence>
<dbReference type="PANTHER" id="PTHR43586:SF15">
    <property type="entry name" value="BLR3095 PROTEIN"/>
    <property type="match status" value="1"/>
</dbReference>
<keyword evidence="7" id="KW-1185">Reference proteome</keyword>
<evidence type="ECO:0000313" key="7">
    <source>
        <dbReference type="Proteomes" id="UP000239477"/>
    </source>
</evidence>
<sequence length="379" mass="41438">MTWQDEFRQLFPITRDKAYANIAYTSPLSPRVSAAVADFFDGITHARSDKPQWLRDADALRVRLARLIGGDAHRLAFTKNTTEGLNTVAQGLAWKEGDNLIVDDQEHPSNALPWLNLRRRGVQVRVAQARAHRFSVDDLWQHVDARTRLIAVSWVQYGTGLRTDIRELGRRCAERGIWLVVDGIQGAGLLRAQVDDWHVDAFACGAHKGMLGPLGVGLLHVSPRLLDALDPFYIGPSGVTTLDKSGLQWQTAVSDASDARRLETGNLNYPGIAGWAGALDLIEQAGPERIEPWVLELSQALSEGLRSLGAQVVLPPGDDVRSTTTALRVADPAAALAHLTQAGVVASVVEYGYVRLSVGAYNNHEDIERILRAARAFAA</sequence>
<dbReference type="EMBL" id="CP023270">
    <property type="protein sequence ID" value="AVJ28376.1"/>
    <property type="molecule type" value="Genomic_DNA"/>
</dbReference>
<dbReference type="InterPro" id="IPR015422">
    <property type="entry name" value="PyrdxlP-dep_Trfase_small"/>
</dbReference>
<organism evidence="6 7">
    <name type="scientific">Achromobacter spanius</name>
    <dbReference type="NCBI Taxonomy" id="217203"/>
    <lineage>
        <taxon>Bacteria</taxon>
        <taxon>Pseudomonadati</taxon>
        <taxon>Pseudomonadota</taxon>
        <taxon>Betaproteobacteria</taxon>
        <taxon>Burkholderiales</taxon>
        <taxon>Alcaligenaceae</taxon>
        <taxon>Achromobacter</taxon>
    </lineage>
</organism>
<keyword evidence="2" id="KW-0663">Pyridoxal phosphate</keyword>
<evidence type="ECO:0000256" key="2">
    <source>
        <dbReference type="ARBA" id="ARBA00022898"/>
    </source>
</evidence>
<dbReference type="PANTHER" id="PTHR43586">
    <property type="entry name" value="CYSTEINE DESULFURASE"/>
    <property type="match status" value="1"/>
</dbReference>
<dbReference type="Gene3D" id="3.90.1150.10">
    <property type="entry name" value="Aspartate Aminotransferase, domain 1"/>
    <property type="match status" value="1"/>
</dbReference>
<keyword evidence="6" id="KW-0808">Transferase</keyword>
<accession>A0A2S0I8K5</accession>
<dbReference type="SUPFAM" id="SSF53383">
    <property type="entry name" value="PLP-dependent transferases"/>
    <property type="match status" value="1"/>
</dbReference>
<proteinExistence type="inferred from homology"/>
<dbReference type="InterPro" id="IPR020578">
    <property type="entry name" value="Aminotrans_V_PyrdxlP_BS"/>
</dbReference>
<dbReference type="InterPro" id="IPR015424">
    <property type="entry name" value="PyrdxlP-dep_Trfase"/>
</dbReference>
<protein>
    <submittedName>
        <fullName evidence="6">Aminotransferase</fullName>
    </submittedName>
</protein>